<dbReference type="PANTHER" id="PTHR48174:SF5">
    <property type="entry name" value="VACUOLAR PROTEIN SORTING-ASSOCIATED PROTEIN 62"/>
    <property type="match status" value="1"/>
</dbReference>
<dbReference type="PANTHER" id="PTHR48174">
    <property type="entry name" value="DUF946 FAMILY PROTEIN"/>
    <property type="match status" value="1"/>
</dbReference>
<evidence type="ECO:0000313" key="4">
    <source>
        <dbReference type="Proteomes" id="UP000199651"/>
    </source>
</evidence>
<evidence type="ECO:0008006" key="5">
    <source>
        <dbReference type="Google" id="ProtNLM"/>
    </source>
</evidence>
<proteinExistence type="predicted"/>
<name>A0A1H0N691_9PSEU</name>
<sequence length="650" mass="69794">MGWIMRLLVLTLSLVLVAGCEPDPPPPPRSVDTKPAETGAPLFAYAEKGKLRLMRAGAVVAELDADTGEQAEWAPDGSRFVAITGEQLVSIDARTGAIAKAACTCHDIAIAAGKVYASAEYGATELTAFDLATLKPQGPLKLDNGASSIAGAGDRLVTFQISQTGARDASELIIVDPATGKTTNAGKVGQVADTAFTPRGWSGGPLFAYATTGSTGAATAVAEVFWLDPTSSAEQTKTSDQELRQTTPNIAADDWNSSRDHLWWAADGTLRTAAWTWSCTYGGLNGPQCGEKSAHNQWRYDGAQWARTDERDLDSVLDIGAGSGLELGRGEEDKPLTLVEGQTRTVLSTHARQVWIPPQHGRPTGDSSPAALAKQWAPLVRLSQFDLAGPADPSDFIARSTLRWSHDNNCHDHHIAGDLDERVLGQGGYHHQAGGKPHYPLNRECPHEGDPLPSNHTEDVGSGEFLGPEGFFLDADNLAIAEIDDPHRSDGVNTAPVYWQHADQDGKPGGRVAVIYWLFYPINPNANPHEGDWERVAVVLDDETPVTMTFWGHGHACAMPWTDVEKADGHPVAYSAVLSHASYPRPGRNKQDIANPGDRWTTWQKLEPVTEQPWWGYTGAWGEGGPKHLRGPSGPSPGRGVGETFTTDKC</sequence>
<dbReference type="STRING" id="504798.SAMN05421871_102267"/>
<evidence type="ECO:0000256" key="1">
    <source>
        <dbReference type="SAM" id="MobiDB-lite"/>
    </source>
</evidence>
<dbReference type="AlphaFoldDB" id="A0A1H0N691"/>
<feature type="signal peptide" evidence="2">
    <location>
        <begin position="1"/>
        <end position="18"/>
    </location>
</feature>
<gene>
    <name evidence="3" type="ORF">SAMN05192558_105217</name>
</gene>
<dbReference type="EMBL" id="FNJB01000005">
    <property type="protein sequence ID" value="SDO88192.1"/>
    <property type="molecule type" value="Genomic_DNA"/>
</dbReference>
<keyword evidence="4" id="KW-1185">Reference proteome</keyword>
<feature type="chain" id="PRO_5039663084" description="WD40-like Beta Propeller Repeat" evidence="2">
    <location>
        <begin position="19"/>
        <end position="650"/>
    </location>
</feature>
<protein>
    <recommendedName>
        <fullName evidence="5">WD40-like Beta Propeller Repeat</fullName>
    </recommendedName>
</protein>
<dbReference type="SUPFAM" id="SSF50998">
    <property type="entry name" value="Quinoprotein alcohol dehydrogenase-like"/>
    <property type="match status" value="1"/>
</dbReference>
<dbReference type="Proteomes" id="UP000199651">
    <property type="component" value="Unassembled WGS sequence"/>
</dbReference>
<evidence type="ECO:0000256" key="2">
    <source>
        <dbReference type="SAM" id="SignalP"/>
    </source>
</evidence>
<feature type="region of interest" description="Disordered" evidence="1">
    <location>
        <begin position="426"/>
        <end position="456"/>
    </location>
</feature>
<accession>A0A1H0N691</accession>
<feature type="region of interest" description="Disordered" evidence="1">
    <location>
        <begin position="623"/>
        <end position="650"/>
    </location>
</feature>
<dbReference type="InterPro" id="IPR011047">
    <property type="entry name" value="Quinoprotein_ADH-like_sf"/>
</dbReference>
<dbReference type="PROSITE" id="PS51257">
    <property type="entry name" value="PROKAR_LIPOPROTEIN"/>
    <property type="match status" value="1"/>
</dbReference>
<evidence type="ECO:0000313" key="3">
    <source>
        <dbReference type="EMBL" id="SDO88192.1"/>
    </source>
</evidence>
<reference evidence="4" key="1">
    <citation type="submission" date="2016-10" db="EMBL/GenBank/DDBJ databases">
        <authorList>
            <person name="Varghese N."/>
            <person name="Submissions S."/>
        </authorList>
    </citation>
    <scope>NUCLEOTIDE SEQUENCE [LARGE SCALE GENOMIC DNA]</scope>
    <source>
        <strain evidence="4">IBRC-M 10655</strain>
    </source>
</reference>
<keyword evidence="2" id="KW-0732">Signal</keyword>
<organism evidence="3 4">
    <name type="scientific">Actinokineospora alba</name>
    <dbReference type="NCBI Taxonomy" id="504798"/>
    <lineage>
        <taxon>Bacteria</taxon>
        <taxon>Bacillati</taxon>
        <taxon>Actinomycetota</taxon>
        <taxon>Actinomycetes</taxon>
        <taxon>Pseudonocardiales</taxon>
        <taxon>Pseudonocardiaceae</taxon>
        <taxon>Actinokineospora</taxon>
    </lineage>
</organism>